<gene>
    <name evidence="1" type="ORF">KFL_002540190</name>
</gene>
<reference evidence="1 2" key="1">
    <citation type="journal article" date="2014" name="Nat. Commun.">
        <title>Klebsormidium flaccidum genome reveals primary factors for plant terrestrial adaptation.</title>
        <authorList>
            <person name="Hori K."/>
            <person name="Maruyama F."/>
            <person name="Fujisawa T."/>
            <person name="Togashi T."/>
            <person name="Yamamoto N."/>
            <person name="Seo M."/>
            <person name="Sato S."/>
            <person name="Yamada T."/>
            <person name="Mori H."/>
            <person name="Tajima N."/>
            <person name="Moriyama T."/>
            <person name="Ikeuchi M."/>
            <person name="Watanabe M."/>
            <person name="Wada H."/>
            <person name="Kobayashi K."/>
            <person name="Saito M."/>
            <person name="Masuda T."/>
            <person name="Sasaki-Sekimoto Y."/>
            <person name="Mashiguchi K."/>
            <person name="Awai K."/>
            <person name="Shimojima M."/>
            <person name="Masuda S."/>
            <person name="Iwai M."/>
            <person name="Nobusawa T."/>
            <person name="Narise T."/>
            <person name="Kondo S."/>
            <person name="Saito H."/>
            <person name="Sato R."/>
            <person name="Murakawa M."/>
            <person name="Ihara Y."/>
            <person name="Oshima-Yamada Y."/>
            <person name="Ohtaka K."/>
            <person name="Satoh M."/>
            <person name="Sonobe K."/>
            <person name="Ishii M."/>
            <person name="Ohtani R."/>
            <person name="Kanamori-Sato M."/>
            <person name="Honoki R."/>
            <person name="Miyazaki D."/>
            <person name="Mochizuki H."/>
            <person name="Umetsu J."/>
            <person name="Higashi K."/>
            <person name="Shibata D."/>
            <person name="Kamiya Y."/>
            <person name="Sato N."/>
            <person name="Nakamura Y."/>
            <person name="Tabata S."/>
            <person name="Ida S."/>
            <person name="Kurokawa K."/>
            <person name="Ohta H."/>
        </authorList>
    </citation>
    <scope>NUCLEOTIDE SEQUENCE [LARGE SCALE GENOMIC DNA]</scope>
    <source>
        <strain evidence="1 2">NIES-2285</strain>
    </source>
</reference>
<evidence type="ECO:0000313" key="1">
    <source>
        <dbReference type="EMBL" id="GAQ85785.1"/>
    </source>
</evidence>
<dbReference type="EMBL" id="DF237203">
    <property type="protein sequence ID" value="GAQ85785.1"/>
    <property type="molecule type" value="Genomic_DNA"/>
</dbReference>
<dbReference type="InterPro" id="IPR036412">
    <property type="entry name" value="HAD-like_sf"/>
</dbReference>
<dbReference type="OrthoDB" id="426235at2759"/>
<dbReference type="GO" id="GO:0005737">
    <property type="term" value="C:cytoplasm"/>
    <property type="evidence" value="ECO:0000318"/>
    <property type="project" value="GO_Central"/>
</dbReference>
<dbReference type="PANTHER" id="PTHR19288:SF90">
    <property type="entry name" value="OS08G0542600 PROTEIN"/>
    <property type="match status" value="1"/>
</dbReference>
<dbReference type="InterPro" id="IPR006357">
    <property type="entry name" value="HAD-SF_hydro_IIA"/>
</dbReference>
<sequence>MHSPIQKGQCSVSDYHPCAQTVSEVQDLDGLRHVADDYKVWLLDQFGVLHDGRKAYPGTVDAVRQLAERGAQLLIISNSSKRASVTISKLGPLGFDPAWFVGAITSGELTHKYLKERTDPFFASLGHKCVHFTWSARQAVSTHGLGLTVVQHPEDADFILAHGSEAIGVAGPRAGGENDLDPPATPAPLSVMEDVMKRAVQKAIPMIVANPDEVTVDGRDLAIMPGTLGKMYERMGGHVQWMGKPDPVIYQAAGDMLGADLRSVVAVGDSLHHDIGGAAAAGVDSIFVAGGIHAADLGVDAFGGKPEPSRLVALIREKDARTPKFCLPLFNW</sequence>
<protein>
    <submittedName>
        <fullName evidence="1">Haloacid dehalogenase-like hydrolase (HAD) superfamily protein</fullName>
    </submittedName>
</protein>
<name>A0A1Y1I4C7_KLENI</name>
<dbReference type="Pfam" id="PF13242">
    <property type="entry name" value="Hydrolase_like"/>
    <property type="match status" value="1"/>
</dbReference>
<organism evidence="1 2">
    <name type="scientific">Klebsormidium nitens</name>
    <name type="common">Green alga</name>
    <name type="synonym">Ulothrix nitens</name>
    <dbReference type="NCBI Taxonomy" id="105231"/>
    <lineage>
        <taxon>Eukaryota</taxon>
        <taxon>Viridiplantae</taxon>
        <taxon>Streptophyta</taxon>
        <taxon>Klebsormidiophyceae</taxon>
        <taxon>Klebsormidiales</taxon>
        <taxon>Klebsormidiaceae</taxon>
        <taxon>Klebsormidium</taxon>
    </lineage>
</organism>
<proteinExistence type="predicted"/>
<accession>A0A1Y1I4C7</accession>
<dbReference type="Proteomes" id="UP000054558">
    <property type="component" value="Unassembled WGS sequence"/>
</dbReference>
<dbReference type="GO" id="GO:0016791">
    <property type="term" value="F:phosphatase activity"/>
    <property type="evidence" value="ECO:0000318"/>
    <property type="project" value="GO_Central"/>
</dbReference>
<dbReference type="STRING" id="105231.A0A1Y1I4C7"/>
<dbReference type="Pfam" id="PF13344">
    <property type="entry name" value="Hydrolase_6"/>
    <property type="match status" value="1"/>
</dbReference>
<evidence type="ECO:0000313" key="2">
    <source>
        <dbReference type="Proteomes" id="UP000054558"/>
    </source>
</evidence>
<dbReference type="OMA" id="ILCDVWG"/>
<dbReference type="InterPro" id="IPR023214">
    <property type="entry name" value="HAD_sf"/>
</dbReference>
<dbReference type="AlphaFoldDB" id="A0A1Y1I4C7"/>
<dbReference type="Gene3D" id="3.40.50.1000">
    <property type="entry name" value="HAD superfamily/HAD-like"/>
    <property type="match status" value="2"/>
</dbReference>
<dbReference type="SUPFAM" id="SSF56784">
    <property type="entry name" value="HAD-like"/>
    <property type="match status" value="1"/>
</dbReference>
<keyword evidence="1" id="KW-0378">Hydrolase</keyword>
<keyword evidence="2" id="KW-1185">Reference proteome</keyword>
<dbReference type="PANTHER" id="PTHR19288">
    <property type="entry name" value="4-NITROPHENYLPHOSPHATASE-RELATED"/>
    <property type="match status" value="1"/>
</dbReference>